<dbReference type="PANTHER" id="PTHR46986">
    <property type="entry name" value="ENDORIBONUCLEASE YBEY, CHLOROPLASTIC"/>
    <property type="match status" value="1"/>
</dbReference>
<dbReference type="PROSITE" id="PS01306">
    <property type="entry name" value="UPF0054"/>
    <property type="match status" value="1"/>
</dbReference>
<evidence type="ECO:0000256" key="6">
    <source>
        <dbReference type="ARBA" id="ARBA00022833"/>
    </source>
</evidence>
<evidence type="ECO:0000256" key="5">
    <source>
        <dbReference type="ARBA" id="ARBA00022801"/>
    </source>
</evidence>
<proteinExistence type="inferred from homology"/>
<dbReference type="PANTHER" id="PTHR46986:SF1">
    <property type="entry name" value="ENDORIBONUCLEASE YBEY, CHLOROPLASTIC"/>
    <property type="match status" value="1"/>
</dbReference>
<protein>
    <recommendedName>
        <fullName evidence="7">Endoribonuclease YbeY</fullName>
        <ecNumber evidence="7">3.1.-.-</ecNumber>
    </recommendedName>
</protein>
<evidence type="ECO:0000256" key="2">
    <source>
        <dbReference type="ARBA" id="ARBA00022722"/>
    </source>
</evidence>
<comment type="similarity">
    <text evidence="1 7">Belongs to the endoribonuclease YbeY family.</text>
</comment>
<organism evidence="8">
    <name type="scientific">uncultured Alphaproteobacteria bacterium</name>
    <dbReference type="NCBI Taxonomy" id="91750"/>
    <lineage>
        <taxon>Bacteria</taxon>
        <taxon>Pseudomonadati</taxon>
        <taxon>Pseudomonadota</taxon>
        <taxon>Alphaproteobacteria</taxon>
        <taxon>environmental samples</taxon>
    </lineage>
</organism>
<comment type="function">
    <text evidence="7">Single strand-specific metallo-endoribonuclease involved in late-stage 70S ribosome quality control and in maturation of the 3' terminus of the 16S rRNA.</text>
</comment>
<evidence type="ECO:0000256" key="4">
    <source>
        <dbReference type="ARBA" id="ARBA00022759"/>
    </source>
</evidence>
<sequence length="189" mass="19927">MAEDLNARIGDPDGAWSFDVTADPAWDDALPAWRRIVAEVGAAAAPRVAEALAEAGVLAPAEIALLLATDDDVRELNRDWRDKDAATNVLSFATWWDDDCPAPPAGAPLPLGDIAVARETLFAEAADGGLAPDHHFAHLLLHGVLHLLGYDHQEADEAEAMEALETRLLAGLGIADPHAAALLHGDGDD</sequence>
<keyword evidence="5 7" id="KW-0378">Hydrolase</keyword>
<keyword evidence="7" id="KW-0690">Ribosome biogenesis</keyword>
<keyword evidence="7" id="KW-0963">Cytoplasm</keyword>
<accession>A0A212KA76</accession>
<dbReference type="Gene3D" id="3.40.390.30">
    <property type="entry name" value="Metalloproteases ('zincins'), catalytic domain"/>
    <property type="match status" value="1"/>
</dbReference>
<comment type="subcellular location">
    <subcellularLocation>
        <location evidence="7">Cytoplasm</location>
    </subcellularLocation>
</comment>
<evidence type="ECO:0000256" key="1">
    <source>
        <dbReference type="ARBA" id="ARBA00010875"/>
    </source>
</evidence>
<name>A0A212KA76_9PROT</name>
<dbReference type="AlphaFoldDB" id="A0A212KA76"/>
<evidence type="ECO:0000256" key="7">
    <source>
        <dbReference type="HAMAP-Rule" id="MF_00009"/>
    </source>
</evidence>
<dbReference type="EC" id="3.1.-.-" evidence="7"/>
<feature type="binding site" evidence="7">
    <location>
        <position position="142"/>
    </location>
    <ligand>
        <name>Zn(2+)</name>
        <dbReference type="ChEBI" id="CHEBI:29105"/>
        <note>catalytic</note>
    </ligand>
</feature>
<evidence type="ECO:0000313" key="8">
    <source>
        <dbReference type="EMBL" id="SBW08498.1"/>
    </source>
</evidence>
<dbReference type="Pfam" id="PF02130">
    <property type="entry name" value="YbeY"/>
    <property type="match status" value="1"/>
</dbReference>
<keyword evidence="6 7" id="KW-0862">Zinc</keyword>
<keyword evidence="4 7" id="KW-0255">Endonuclease</keyword>
<reference evidence="8" key="1">
    <citation type="submission" date="2016-04" db="EMBL/GenBank/DDBJ databases">
        <authorList>
            <person name="Evans L.H."/>
            <person name="Alamgir A."/>
            <person name="Owens N."/>
            <person name="Weber N.D."/>
            <person name="Virtaneva K."/>
            <person name="Barbian K."/>
            <person name="Babar A."/>
            <person name="Rosenke K."/>
        </authorList>
    </citation>
    <scope>NUCLEOTIDE SEQUENCE</scope>
    <source>
        <strain evidence="8">86</strain>
    </source>
</reference>
<dbReference type="GO" id="GO:0004521">
    <property type="term" value="F:RNA endonuclease activity"/>
    <property type="evidence" value="ECO:0007669"/>
    <property type="project" value="UniProtKB-UniRule"/>
</dbReference>
<keyword evidence="2 7" id="KW-0540">Nuclease</keyword>
<gene>
    <name evidence="7" type="primary">ybeY</name>
    <name evidence="8" type="ORF">KL86APRO_12403</name>
</gene>
<dbReference type="InterPro" id="IPR020549">
    <property type="entry name" value="YbeY_CS"/>
</dbReference>
<dbReference type="InterPro" id="IPR002036">
    <property type="entry name" value="YbeY"/>
</dbReference>
<dbReference type="InterPro" id="IPR023091">
    <property type="entry name" value="MetalPrtase_cat_dom_sf_prd"/>
</dbReference>
<dbReference type="GO" id="GO:0005737">
    <property type="term" value="C:cytoplasm"/>
    <property type="evidence" value="ECO:0007669"/>
    <property type="project" value="UniProtKB-SubCell"/>
</dbReference>
<dbReference type="SUPFAM" id="SSF55486">
    <property type="entry name" value="Metalloproteases ('zincins'), catalytic domain"/>
    <property type="match status" value="1"/>
</dbReference>
<dbReference type="GO" id="GO:0008270">
    <property type="term" value="F:zinc ion binding"/>
    <property type="evidence" value="ECO:0007669"/>
    <property type="project" value="UniProtKB-UniRule"/>
</dbReference>
<feature type="binding site" evidence="7">
    <location>
        <position position="152"/>
    </location>
    <ligand>
        <name>Zn(2+)</name>
        <dbReference type="ChEBI" id="CHEBI:29105"/>
        <note>catalytic</note>
    </ligand>
</feature>
<feature type="binding site" evidence="7">
    <location>
        <position position="146"/>
    </location>
    <ligand>
        <name>Zn(2+)</name>
        <dbReference type="ChEBI" id="CHEBI:29105"/>
        <note>catalytic</note>
    </ligand>
</feature>
<dbReference type="NCBIfam" id="TIGR00043">
    <property type="entry name" value="rRNA maturation RNase YbeY"/>
    <property type="match status" value="1"/>
</dbReference>
<evidence type="ECO:0000256" key="3">
    <source>
        <dbReference type="ARBA" id="ARBA00022723"/>
    </source>
</evidence>
<dbReference type="GO" id="GO:0004222">
    <property type="term" value="F:metalloendopeptidase activity"/>
    <property type="evidence" value="ECO:0007669"/>
    <property type="project" value="InterPro"/>
</dbReference>
<dbReference type="HAMAP" id="MF_00009">
    <property type="entry name" value="Endoribonucl_YbeY"/>
    <property type="match status" value="1"/>
</dbReference>
<keyword evidence="3 7" id="KW-0479">Metal-binding</keyword>
<keyword evidence="7" id="KW-0698">rRNA processing</keyword>
<dbReference type="EMBL" id="FLUO01000001">
    <property type="protein sequence ID" value="SBW08498.1"/>
    <property type="molecule type" value="Genomic_DNA"/>
</dbReference>
<comment type="cofactor">
    <cofactor evidence="7">
        <name>Zn(2+)</name>
        <dbReference type="ChEBI" id="CHEBI:29105"/>
    </cofactor>
    <text evidence="7">Binds 1 zinc ion.</text>
</comment>
<dbReference type="GO" id="GO:0006364">
    <property type="term" value="P:rRNA processing"/>
    <property type="evidence" value="ECO:0007669"/>
    <property type="project" value="UniProtKB-UniRule"/>
</dbReference>